<accession>A0AA38SBI8</accession>
<gene>
    <name evidence="9" type="ORF">NKR23_g972</name>
</gene>
<evidence type="ECO:0000256" key="7">
    <source>
        <dbReference type="SAM" id="Phobius"/>
    </source>
</evidence>
<evidence type="ECO:0000256" key="3">
    <source>
        <dbReference type="ARBA" id="ARBA00022448"/>
    </source>
</evidence>
<comment type="similarity">
    <text evidence="2">Belongs to the major facilitator superfamily. Sugar transporter (TC 2.A.1.1) family.</text>
</comment>
<dbReference type="Gene3D" id="1.20.1250.20">
    <property type="entry name" value="MFS general substrate transporter like domains"/>
    <property type="match status" value="1"/>
</dbReference>
<dbReference type="FunFam" id="1.20.1250.20:FF:000134">
    <property type="entry name" value="MFS sugar transporter protein"/>
    <property type="match status" value="1"/>
</dbReference>
<dbReference type="PROSITE" id="PS50850">
    <property type="entry name" value="MFS"/>
    <property type="match status" value="1"/>
</dbReference>
<comment type="caution">
    <text evidence="9">The sequence shown here is derived from an EMBL/GenBank/DDBJ whole genome shotgun (WGS) entry which is preliminary data.</text>
</comment>
<dbReference type="GO" id="GO:0016020">
    <property type="term" value="C:membrane"/>
    <property type="evidence" value="ECO:0007669"/>
    <property type="project" value="UniProtKB-SubCell"/>
</dbReference>
<reference evidence="9" key="1">
    <citation type="submission" date="2022-07" db="EMBL/GenBank/DDBJ databases">
        <title>Fungi with potential for degradation of polypropylene.</title>
        <authorList>
            <person name="Gostincar C."/>
        </authorList>
    </citation>
    <scope>NUCLEOTIDE SEQUENCE</scope>
    <source>
        <strain evidence="9">EXF-13308</strain>
    </source>
</reference>
<dbReference type="PROSITE" id="PS00217">
    <property type="entry name" value="SUGAR_TRANSPORT_2"/>
    <property type="match status" value="1"/>
</dbReference>
<comment type="subcellular location">
    <subcellularLocation>
        <location evidence="1">Membrane</location>
        <topology evidence="1">Multi-pass membrane protein</topology>
    </subcellularLocation>
</comment>
<dbReference type="InterPro" id="IPR020846">
    <property type="entry name" value="MFS_dom"/>
</dbReference>
<dbReference type="Pfam" id="PF00083">
    <property type="entry name" value="Sugar_tr"/>
    <property type="match status" value="1"/>
</dbReference>
<sequence length="493" mass="54869">MASQGAEAAFRSLPNNTNKYWWKDSGLRKIVMYNFGCMLCPFYLGYDQSLLTGLQSLPEWNKFFDNPSAAWICSAWGRKWCVLIGASLIVVGGVWKGLSTSTSQFMGARIVMGAGGGMTKVAAPALLHESAHPRLRPPMGHMYYGFYHLGSLISSIMCIVGLYIEGEWSWRLPCLLIIVGPTSVILLLAMGPESPRFHVSKGQNQKALATLAKYHANGALDDPLVNWEYQEIQIALEEEILNRKSSYLDFFRTQGNRKRLAVSLAIAFIINWAGNGIVSYYLTPALKMIGIYEPVRLVSINAGLSAWNLIISEISGLNIDKFGRRTLFLVSTTGMMLSYCVVMGLSAGFAKTNEAAMGVAAIPFLFIFYGFYDMAWTPLNYCYCVEIMPFNLRAKGTAIHLTAQSLANAFNQFANPLALAAISWRYYAVYIAIDFCYIIIIYLWFPETRNLTIEEVSLVFDYGVKHGGKRAVAAMAARMRSLEEGPVNKLTKK</sequence>
<feature type="transmembrane region" description="Helical" evidence="7">
    <location>
        <begin position="260"/>
        <end position="282"/>
    </location>
</feature>
<feature type="transmembrane region" description="Helical" evidence="7">
    <location>
        <begin position="326"/>
        <end position="349"/>
    </location>
</feature>
<dbReference type="PANTHER" id="PTHR48022">
    <property type="entry name" value="PLASTIDIC GLUCOSE TRANSPORTER 4"/>
    <property type="match status" value="1"/>
</dbReference>
<feature type="transmembrane region" description="Helical" evidence="7">
    <location>
        <begin position="80"/>
        <end position="98"/>
    </location>
</feature>
<dbReference type="InterPro" id="IPR005829">
    <property type="entry name" value="Sugar_transporter_CS"/>
</dbReference>
<feature type="transmembrane region" description="Helical" evidence="7">
    <location>
        <begin position="355"/>
        <end position="372"/>
    </location>
</feature>
<dbReference type="InterPro" id="IPR050360">
    <property type="entry name" value="MFS_Sugar_Transporters"/>
</dbReference>
<feature type="transmembrane region" description="Helical" evidence="7">
    <location>
        <begin position="170"/>
        <end position="191"/>
    </location>
</feature>
<dbReference type="PANTHER" id="PTHR48022:SF52">
    <property type="entry name" value="SUGAR TRANSPORTER, PUTATIVE-RELATED"/>
    <property type="match status" value="1"/>
</dbReference>
<keyword evidence="10" id="KW-1185">Reference proteome</keyword>
<keyword evidence="4 7" id="KW-0812">Transmembrane</keyword>
<feature type="transmembrane region" description="Helical" evidence="7">
    <location>
        <begin position="30"/>
        <end position="46"/>
    </location>
</feature>
<evidence type="ECO:0000256" key="5">
    <source>
        <dbReference type="ARBA" id="ARBA00022989"/>
    </source>
</evidence>
<feature type="transmembrane region" description="Helical" evidence="7">
    <location>
        <begin position="427"/>
        <end position="445"/>
    </location>
</feature>
<feature type="transmembrane region" description="Helical" evidence="7">
    <location>
        <begin position="294"/>
        <end position="314"/>
    </location>
</feature>
<dbReference type="InterPro" id="IPR036259">
    <property type="entry name" value="MFS_trans_sf"/>
</dbReference>
<keyword evidence="3" id="KW-0813">Transport</keyword>
<dbReference type="Proteomes" id="UP001174694">
    <property type="component" value="Unassembled WGS sequence"/>
</dbReference>
<evidence type="ECO:0000259" key="8">
    <source>
        <dbReference type="PROSITE" id="PS50850"/>
    </source>
</evidence>
<feature type="transmembrane region" description="Helical" evidence="7">
    <location>
        <begin position="144"/>
        <end position="164"/>
    </location>
</feature>
<keyword evidence="6 7" id="KW-0472">Membrane</keyword>
<proteinExistence type="inferred from homology"/>
<evidence type="ECO:0000256" key="4">
    <source>
        <dbReference type="ARBA" id="ARBA00022692"/>
    </source>
</evidence>
<dbReference type="EMBL" id="JANBVO010000002">
    <property type="protein sequence ID" value="KAJ9156586.1"/>
    <property type="molecule type" value="Genomic_DNA"/>
</dbReference>
<feature type="domain" description="Major facilitator superfamily (MFS) profile" evidence="8">
    <location>
        <begin position="1"/>
        <end position="449"/>
    </location>
</feature>
<evidence type="ECO:0000313" key="10">
    <source>
        <dbReference type="Proteomes" id="UP001174694"/>
    </source>
</evidence>
<keyword evidence="5 7" id="KW-1133">Transmembrane helix</keyword>
<dbReference type="PROSITE" id="PS00216">
    <property type="entry name" value="SUGAR_TRANSPORT_1"/>
    <property type="match status" value="1"/>
</dbReference>
<name>A0AA38SBI8_9PEZI</name>
<organism evidence="9 10">
    <name type="scientific">Pleurostoma richardsiae</name>
    <dbReference type="NCBI Taxonomy" id="41990"/>
    <lineage>
        <taxon>Eukaryota</taxon>
        <taxon>Fungi</taxon>
        <taxon>Dikarya</taxon>
        <taxon>Ascomycota</taxon>
        <taxon>Pezizomycotina</taxon>
        <taxon>Sordariomycetes</taxon>
        <taxon>Sordariomycetidae</taxon>
        <taxon>Calosphaeriales</taxon>
        <taxon>Pleurostomataceae</taxon>
        <taxon>Pleurostoma</taxon>
    </lineage>
</organism>
<evidence type="ECO:0000256" key="6">
    <source>
        <dbReference type="ARBA" id="ARBA00023136"/>
    </source>
</evidence>
<dbReference type="SUPFAM" id="SSF103473">
    <property type="entry name" value="MFS general substrate transporter"/>
    <property type="match status" value="1"/>
</dbReference>
<evidence type="ECO:0000256" key="2">
    <source>
        <dbReference type="ARBA" id="ARBA00010992"/>
    </source>
</evidence>
<feature type="transmembrane region" description="Helical" evidence="7">
    <location>
        <begin position="104"/>
        <end position="123"/>
    </location>
</feature>
<dbReference type="AlphaFoldDB" id="A0AA38SBI8"/>
<evidence type="ECO:0000256" key="1">
    <source>
        <dbReference type="ARBA" id="ARBA00004141"/>
    </source>
</evidence>
<dbReference type="InterPro" id="IPR005828">
    <property type="entry name" value="MFS_sugar_transport-like"/>
</dbReference>
<dbReference type="GO" id="GO:0005351">
    <property type="term" value="F:carbohydrate:proton symporter activity"/>
    <property type="evidence" value="ECO:0007669"/>
    <property type="project" value="TreeGrafter"/>
</dbReference>
<protein>
    <submittedName>
        <fullName evidence="9">Hexose transporter protein</fullName>
    </submittedName>
</protein>
<evidence type="ECO:0000313" key="9">
    <source>
        <dbReference type="EMBL" id="KAJ9156586.1"/>
    </source>
</evidence>